<organism evidence="3 4">
    <name type="scientific">Sporothrix bragantina</name>
    <dbReference type="NCBI Taxonomy" id="671064"/>
    <lineage>
        <taxon>Eukaryota</taxon>
        <taxon>Fungi</taxon>
        <taxon>Dikarya</taxon>
        <taxon>Ascomycota</taxon>
        <taxon>Pezizomycotina</taxon>
        <taxon>Sordariomycetes</taxon>
        <taxon>Sordariomycetidae</taxon>
        <taxon>Ophiostomatales</taxon>
        <taxon>Ophiostomataceae</taxon>
        <taxon>Sporothrix</taxon>
    </lineage>
</organism>
<feature type="region of interest" description="Disordered" evidence="1">
    <location>
        <begin position="249"/>
        <end position="270"/>
    </location>
</feature>
<feature type="domain" description="BZIP" evidence="2">
    <location>
        <begin position="23"/>
        <end position="85"/>
    </location>
</feature>
<sequence>MQANRSTDDDTGESSQPRRKSNSADVRKQRKRDTDRIAQREHRKRQRQYVQDLEVELAFLKQQPSHSQISQLCEENKQLRQEVNCYRQTILSIQSLIADETQAQVRPGGTASLTLSSPARASIAGAFTSPGSPSTDRARIDAVDAVHAVDAVGAGANEEEASPASGVPAESQPAFSITPPPTVAHNTQPVLHNIMYTDSGVDSNAALWLNDFRSPGSMRGLLDVDQFASGPHVTGHASSHQGMLWRFDLPHAANSPGPGPGPSPDRPAHDACSWLLNLTPPTPSYLMRTSPQDPDLPPQATAQAPAASGLPLHRMISCISTMPKPNDNGIYGIIDKVRSQSLSTPLSREKPTLAEFLLDNSSNMLSESLKEYLEAYRRSDKKSTFLAVYWTIYTLLVARPA</sequence>
<feature type="region of interest" description="Disordered" evidence="1">
    <location>
        <begin position="156"/>
        <end position="183"/>
    </location>
</feature>
<dbReference type="CDD" id="cd14688">
    <property type="entry name" value="bZIP_YAP"/>
    <property type="match status" value="1"/>
</dbReference>
<dbReference type="SUPFAM" id="SSF57959">
    <property type="entry name" value="Leucine zipper domain"/>
    <property type="match status" value="1"/>
</dbReference>
<evidence type="ECO:0000259" key="2">
    <source>
        <dbReference type="SMART" id="SM00338"/>
    </source>
</evidence>
<dbReference type="Gene3D" id="1.20.5.170">
    <property type="match status" value="1"/>
</dbReference>
<evidence type="ECO:0000313" key="4">
    <source>
        <dbReference type="Proteomes" id="UP001642406"/>
    </source>
</evidence>
<dbReference type="SMART" id="SM00338">
    <property type="entry name" value="BRLZ"/>
    <property type="match status" value="1"/>
</dbReference>
<dbReference type="EMBL" id="CAWUHC010000213">
    <property type="protein sequence ID" value="CAK7237834.1"/>
    <property type="molecule type" value="Genomic_DNA"/>
</dbReference>
<gene>
    <name evidence="3" type="ORF">SBRCBS47491_010166</name>
</gene>
<accession>A0ABP0D096</accession>
<evidence type="ECO:0000313" key="3">
    <source>
        <dbReference type="EMBL" id="CAK7237834.1"/>
    </source>
</evidence>
<evidence type="ECO:0000256" key="1">
    <source>
        <dbReference type="SAM" id="MobiDB-lite"/>
    </source>
</evidence>
<dbReference type="PANTHER" id="PTHR37012">
    <property type="entry name" value="B-ZIP TRANSCRIPTION FACTOR (EUROFUNG)-RELATED"/>
    <property type="match status" value="1"/>
</dbReference>
<reference evidence="3 4" key="1">
    <citation type="submission" date="2024-01" db="EMBL/GenBank/DDBJ databases">
        <authorList>
            <person name="Allen C."/>
            <person name="Tagirdzhanova G."/>
        </authorList>
    </citation>
    <scope>NUCLEOTIDE SEQUENCE [LARGE SCALE GENOMIC DNA]</scope>
</reference>
<dbReference type="PANTHER" id="PTHR37012:SF7">
    <property type="entry name" value="B-ZIP TRANSCRIPTION FACTOR (EUROFUNG)-RELATED"/>
    <property type="match status" value="1"/>
</dbReference>
<dbReference type="InterPro" id="IPR004827">
    <property type="entry name" value="bZIP"/>
</dbReference>
<feature type="region of interest" description="Disordered" evidence="1">
    <location>
        <begin position="1"/>
        <end position="47"/>
    </location>
</feature>
<name>A0ABP0D096_9PEZI</name>
<dbReference type="InterPro" id="IPR046347">
    <property type="entry name" value="bZIP_sf"/>
</dbReference>
<protein>
    <recommendedName>
        <fullName evidence="2">BZIP domain-containing protein</fullName>
    </recommendedName>
</protein>
<keyword evidence="4" id="KW-1185">Reference proteome</keyword>
<dbReference type="Proteomes" id="UP001642406">
    <property type="component" value="Unassembled WGS sequence"/>
</dbReference>
<proteinExistence type="predicted"/>
<comment type="caution">
    <text evidence="3">The sequence shown here is derived from an EMBL/GenBank/DDBJ whole genome shotgun (WGS) entry which is preliminary data.</text>
</comment>